<name>A0ABW2A225_9GAMM</name>
<evidence type="ECO:0000256" key="9">
    <source>
        <dbReference type="NCBIfam" id="TIGR02085"/>
    </source>
</evidence>
<feature type="binding site" evidence="10">
    <location>
        <position position="212"/>
    </location>
    <ligand>
        <name>S-adenosyl-L-methionine</name>
        <dbReference type="ChEBI" id="CHEBI:59789"/>
    </ligand>
</feature>
<dbReference type="Pfam" id="PF05958">
    <property type="entry name" value="tRNA_U5-meth_tr"/>
    <property type="match status" value="1"/>
</dbReference>
<proteinExistence type="inferred from homology"/>
<feature type="binding site" evidence="10">
    <location>
        <position position="262"/>
    </location>
    <ligand>
        <name>S-adenosyl-L-methionine</name>
        <dbReference type="ChEBI" id="CHEBI:59789"/>
    </ligand>
</feature>
<dbReference type="InterPro" id="IPR011825">
    <property type="entry name" value="23SrRNA_MeTrfase_RlmC"/>
</dbReference>
<evidence type="ECO:0000313" key="13">
    <source>
        <dbReference type="Proteomes" id="UP001596422"/>
    </source>
</evidence>
<organism evidence="12 13">
    <name type="scientific">Marinobacterium aestuariivivens</name>
    <dbReference type="NCBI Taxonomy" id="1698799"/>
    <lineage>
        <taxon>Bacteria</taxon>
        <taxon>Pseudomonadati</taxon>
        <taxon>Pseudomonadota</taxon>
        <taxon>Gammaproteobacteria</taxon>
        <taxon>Oceanospirillales</taxon>
        <taxon>Oceanospirillaceae</taxon>
        <taxon>Marinobacterium</taxon>
    </lineage>
</organism>
<reference evidence="13" key="1">
    <citation type="journal article" date="2019" name="Int. J. Syst. Evol. Microbiol.">
        <title>The Global Catalogue of Microorganisms (GCM) 10K type strain sequencing project: providing services to taxonomists for standard genome sequencing and annotation.</title>
        <authorList>
            <consortium name="The Broad Institute Genomics Platform"/>
            <consortium name="The Broad Institute Genome Sequencing Center for Infectious Disease"/>
            <person name="Wu L."/>
            <person name="Ma J."/>
        </authorList>
    </citation>
    <scope>NUCLEOTIDE SEQUENCE [LARGE SCALE GENOMIC DNA]</scope>
    <source>
        <strain evidence="13">NBRC 111756</strain>
    </source>
</reference>
<keyword evidence="1" id="KW-0004">4Fe-4S</keyword>
<dbReference type="PROSITE" id="PS51687">
    <property type="entry name" value="SAM_MT_RNA_M5U"/>
    <property type="match status" value="1"/>
</dbReference>
<dbReference type="PANTHER" id="PTHR11061">
    <property type="entry name" value="RNA M5U METHYLTRANSFERASE"/>
    <property type="match status" value="1"/>
</dbReference>
<dbReference type="EC" id="2.1.1.189" evidence="9"/>
<keyword evidence="3 10" id="KW-0489">Methyltransferase</keyword>
<protein>
    <recommendedName>
        <fullName evidence="9">23S rRNA (uracil(747)-C(5))-methyltransferase RlmC</fullName>
        <ecNumber evidence="9">2.1.1.189</ecNumber>
    </recommendedName>
</protein>
<dbReference type="InterPro" id="IPR029063">
    <property type="entry name" value="SAM-dependent_MTases_sf"/>
</dbReference>
<dbReference type="EMBL" id="JBHSWE010000001">
    <property type="protein sequence ID" value="MFC6671436.1"/>
    <property type="molecule type" value="Genomic_DNA"/>
</dbReference>
<evidence type="ECO:0000256" key="7">
    <source>
        <dbReference type="ARBA" id="ARBA00023004"/>
    </source>
</evidence>
<dbReference type="PANTHER" id="PTHR11061:SF30">
    <property type="entry name" value="TRNA (URACIL(54)-C(5))-METHYLTRANSFERASE"/>
    <property type="match status" value="1"/>
</dbReference>
<dbReference type="Gene3D" id="3.40.50.150">
    <property type="entry name" value="Vaccinia Virus protein VP39"/>
    <property type="match status" value="1"/>
</dbReference>
<dbReference type="SUPFAM" id="SSF53335">
    <property type="entry name" value="S-adenosyl-L-methionine-dependent methyltransferases"/>
    <property type="match status" value="1"/>
</dbReference>
<dbReference type="InterPro" id="IPR030390">
    <property type="entry name" value="MeTrfase_TrmA_AS"/>
</dbReference>
<keyword evidence="4 10" id="KW-0808">Transferase</keyword>
<comment type="similarity">
    <text evidence="10">Belongs to the class I-like SAM-binding methyltransferase superfamily. RNA M5U methyltransferase family.</text>
</comment>
<dbReference type="Gene3D" id="2.40.50.1070">
    <property type="match status" value="1"/>
</dbReference>
<evidence type="ECO:0000256" key="5">
    <source>
        <dbReference type="ARBA" id="ARBA00022691"/>
    </source>
</evidence>
<dbReference type="NCBIfam" id="NF002909">
    <property type="entry name" value="PRK03522.2-1"/>
    <property type="match status" value="1"/>
</dbReference>
<evidence type="ECO:0000256" key="6">
    <source>
        <dbReference type="ARBA" id="ARBA00022723"/>
    </source>
</evidence>
<comment type="caution">
    <text evidence="12">The sequence shown here is derived from an EMBL/GenBank/DDBJ whole genome shotgun (WGS) entry which is preliminary data.</text>
</comment>
<dbReference type="CDD" id="cd02440">
    <property type="entry name" value="AdoMet_MTases"/>
    <property type="match status" value="1"/>
</dbReference>
<dbReference type="Proteomes" id="UP001596422">
    <property type="component" value="Unassembled WGS sequence"/>
</dbReference>
<dbReference type="InterPro" id="IPR030391">
    <property type="entry name" value="MeTrfase_TrmA_CS"/>
</dbReference>
<dbReference type="PROSITE" id="PS01230">
    <property type="entry name" value="TRMA_1"/>
    <property type="match status" value="1"/>
</dbReference>
<evidence type="ECO:0000256" key="10">
    <source>
        <dbReference type="PROSITE-ProRule" id="PRU01024"/>
    </source>
</evidence>
<evidence type="ECO:0000256" key="2">
    <source>
        <dbReference type="ARBA" id="ARBA00022552"/>
    </source>
</evidence>
<evidence type="ECO:0000256" key="8">
    <source>
        <dbReference type="ARBA" id="ARBA00023014"/>
    </source>
</evidence>
<gene>
    <name evidence="12" type="primary">rlmC</name>
    <name evidence="12" type="ORF">ACFQDL_16180</name>
</gene>
<evidence type="ECO:0000256" key="3">
    <source>
        <dbReference type="ARBA" id="ARBA00022603"/>
    </source>
</evidence>
<sequence length="376" mass="41935">MHCHHFAAGRCRSCTHLPTPYADQLAWKQQHARELLAAWPDAKWLSPVSSRERGFRNKAKMVVSGSWEAPVLGTLGMAGRGEDLRDCPLYPEALACAFEPLIRFIRLARIAPYELASRSGELKYLLLTLSVQSGELMIRFVLRSQEAVGRMRKHLATLQDELPQLRVLSVNLQPEHKAVLEGEREILLSGSRTLQMRLNGLPLHLRPQSFYQTNDEVAAALYAQARDWCDELQPGAIWDLFCGVGGFALHCAAPGRRVTGIEISTEAIQSACQSRDELALADVEFRALDAADFAAGQTEVPPLVILNPPRRGIGPGLCAFLEASAARWLIYSSCNAPSLARDLERMPSFRPLQVRLLDMFPHSHHYELITLLERDG</sequence>
<keyword evidence="7" id="KW-0408">Iron</keyword>
<keyword evidence="8" id="KW-0411">Iron-sulfur</keyword>
<feature type="binding site" evidence="10">
    <location>
        <position position="307"/>
    </location>
    <ligand>
        <name>S-adenosyl-L-methionine</name>
        <dbReference type="ChEBI" id="CHEBI:59789"/>
    </ligand>
</feature>
<dbReference type="InterPro" id="IPR010280">
    <property type="entry name" value="U5_MeTrfase_fam"/>
</dbReference>
<evidence type="ECO:0000256" key="11">
    <source>
        <dbReference type="PROSITE-ProRule" id="PRU10015"/>
    </source>
</evidence>
<accession>A0ABW2A225</accession>
<feature type="active site" evidence="11">
    <location>
        <position position="334"/>
    </location>
</feature>
<dbReference type="PROSITE" id="PS01231">
    <property type="entry name" value="TRMA_2"/>
    <property type="match status" value="1"/>
</dbReference>
<dbReference type="NCBIfam" id="TIGR02085">
    <property type="entry name" value="meth_trns_rumB"/>
    <property type="match status" value="1"/>
</dbReference>
<evidence type="ECO:0000313" key="12">
    <source>
        <dbReference type="EMBL" id="MFC6671436.1"/>
    </source>
</evidence>
<keyword evidence="6" id="KW-0479">Metal-binding</keyword>
<feature type="active site" description="Nucleophile" evidence="10">
    <location>
        <position position="334"/>
    </location>
</feature>
<keyword evidence="5 10" id="KW-0949">S-adenosyl-L-methionine</keyword>
<evidence type="ECO:0000256" key="4">
    <source>
        <dbReference type="ARBA" id="ARBA00022679"/>
    </source>
</evidence>
<keyword evidence="2" id="KW-0698">rRNA processing</keyword>
<keyword evidence="13" id="KW-1185">Reference proteome</keyword>
<evidence type="ECO:0000256" key="1">
    <source>
        <dbReference type="ARBA" id="ARBA00022485"/>
    </source>
</evidence>
<feature type="binding site" evidence="10">
    <location>
        <position position="241"/>
    </location>
    <ligand>
        <name>S-adenosyl-L-methionine</name>
        <dbReference type="ChEBI" id="CHEBI:59789"/>
    </ligand>
</feature>